<name>A0A2Z5FXP6_9BACT</name>
<evidence type="ECO:0000256" key="7">
    <source>
        <dbReference type="HAMAP-Rule" id="MF_00009"/>
    </source>
</evidence>
<dbReference type="InterPro" id="IPR023091">
    <property type="entry name" value="MetalPrtase_cat_dom_sf_prd"/>
</dbReference>
<dbReference type="GO" id="GO:0006364">
    <property type="term" value="P:rRNA processing"/>
    <property type="evidence" value="ECO:0007669"/>
    <property type="project" value="UniProtKB-UniRule"/>
</dbReference>
<evidence type="ECO:0000256" key="6">
    <source>
        <dbReference type="ARBA" id="ARBA00022833"/>
    </source>
</evidence>
<organism evidence="9 10">
    <name type="scientific">Acidisarcina polymorpha</name>
    <dbReference type="NCBI Taxonomy" id="2211140"/>
    <lineage>
        <taxon>Bacteria</taxon>
        <taxon>Pseudomonadati</taxon>
        <taxon>Acidobacteriota</taxon>
        <taxon>Terriglobia</taxon>
        <taxon>Terriglobales</taxon>
        <taxon>Acidobacteriaceae</taxon>
        <taxon>Acidisarcina</taxon>
    </lineage>
</organism>
<dbReference type="GO" id="GO:0008270">
    <property type="term" value="F:zinc ion binding"/>
    <property type="evidence" value="ECO:0007669"/>
    <property type="project" value="UniProtKB-UniRule"/>
</dbReference>
<keyword evidence="2 7" id="KW-0540">Nuclease</keyword>
<dbReference type="InterPro" id="IPR002036">
    <property type="entry name" value="YbeY"/>
</dbReference>
<dbReference type="PROSITE" id="PS01306">
    <property type="entry name" value="UPF0054"/>
    <property type="match status" value="1"/>
</dbReference>
<dbReference type="GO" id="GO:0004521">
    <property type="term" value="F:RNA endonuclease activity"/>
    <property type="evidence" value="ECO:0007669"/>
    <property type="project" value="UniProtKB-UniRule"/>
</dbReference>
<comment type="subcellular location">
    <subcellularLocation>
        <location evidence="7">Cytoplasm</location>
    </subcellularLocation>
</comment>
<dbReference type="PANTHER" id="PTHR46986">
    <property type="entry name" value="ENDORIBONUCLEASE YBEY, CHLOROPLASTIC"/>
    <property type="match status" value="1"/>
</dbReference>
<keyword evidence="10" id="KW-1185">Reference proteome</keyword>
<dbReference type="NCBIfam" id="TIGR00043">
    <property type="entry name" value="rRNA maturation RNase YbeY"/>
    <property type="match status" value="1"/>
</dbReference>
<keyword evidence="4 7" id="KW-0255">Endonuclease</keyword>
<keyword evidence="7" id="KW-0698">rRNA processing</keyword>
<feature type="region of interest" description="Disordered" evidence="8">
    <location>
        <begin position="168"/>
        <end position="202"/>
    </location>
</feature>
<protein>
    <recommendedName>
        <fullName evidence="7">Endoribonuclease YbeY</fullName>
        <ecNumber evidence="7">3.1.-.-</ecNumber>
    </recommendedName>
</protein>
<gene>
    <name evidence="7" type="primary">ybeY</name>
    <name evidence="9" type="ORF">ACPOL_2334</name>
</gene>
<feature type="binding site" evidence="7">
    <location>
        <position position="137"/>
    </location>
    <ligand>
        <name>Zn(2+)</name>
        <dbReference type="ChEBI" id="CHEBI:29105"/>
        <note>catalytic</note>
    </ligand>
</feature>
<dbReference type="EMBL" id="CP030840">
    <property type="protein sequence ID" value="AXC11658.1"/>
    <property type="molecule type" value="Genomic_DNA"/>
</dbReference>
<dbReference type="InterPro" id="IPR020549">
    <property type="entry name" value="YbeY_CS"/>
</dbReference>
<dbReference type="AlphaFoldDB" id="A0A2Z5FXP6"/>
<proteinExistence type="inferred from homology"/>
<evidence type="ECO:0000313" key="9">
    <source>
        <dbReference type="EMBL" id="AXC11658.1"/>
    </source>
</evidence>
<evidence type="ECO:0000256" key="1">
    <source>
        <dbReference type="ARBA" id="ARBA00010875"/>
    </source>
</evidence>
<evidence type="ECO:0000256" key="4">
    <source>
        <dbReference type="ARBA" id="ARBA00022759"/>
    </source>
</evidence>
<dbReference type="PANTHER" id="PTHR46986:SF1">
    <property type="entry name" value="ENDORIBONUCLEASE YBEY, CHLOROPLASTIC"/>
    <property type="match status" value="1"/>
</dbReference>
<dbReference type="GO" id="GO:0005737">
    <property type="term" value="C:cytoplasm"/>
    <property type="evidence" value="ECO:0007669"/>
    <property type="project" value="UniProtKB-SubCell"/>
</dbReference>
<comment type="similarity">
    <text evidence="1 7">Belongs to the endoribonuclease YbeY family.</text>
</comment>
<keyword evidence="6 7" id="KW-0862">Zinc</keyword>
<dbReference type="KEGG" id="abas:ACPOL_2334"/>
<dbReference type="SUPFAM" id="SSF55486">
    <property type="entry name" value="Metalloproteases ('zincins'), catalytic domain"/>
    <property type="match status" value="1"/>
</dbReference>
<keyword evidence="5 7" id="KW-0378">Hydrolase</keyword>
<reference evidence="9 10" key="1">
    <citation type="journal article" date="2018" name="Front. Microbiol.">
        <title>Hydrolytic Capabilities as a Key to Environmental Success: Chitinolytic and Cellulolytic Acidobacteria From Acidic Sub-arctic Soils and Boreal Peatlands.</title>
        <authorList>
            <person name="Belova S.E."/>
            <person name="Ravin N.V."/>
            <person name="Pankratov T.A."/>
            <person name="Rakitin A.L."/>
            <person name="Ivanova A.A."/>
            <person name="Beletsky A.V."/>
            <person name="Mardanov A.V."/>
            <person name="Sinninghe Damste J.S."/>
            <person name="Dedysh S.N."/>
        </authorList>
    </citation>
    <scope>NUCLEOTIDE SEQUENCE [LARGE SCALE GENOMIC DNA]</scope>
    <source>
        <strain evidence="9 10">SBC82</strain>
    </source>
</reference>
<keyword evidence="7" id="KW-0690">Ribosome biogenesis</keyword>
<evidence type="ECO:0000256" key="2">
    <source>
        <dbReference type="ARBA" id="ARBA00022722"/>
    </source>
</evidence>
<dbReference type="GO" id="GO:0004222">
    <property type="term" value="F:metalloendopeptidase activity"/>
    <property type="evidence" value="ECO:0007669"/>
    <property type="project" value="InterPro"/>
</dbReference>
<feature type="compositionally biased region" description="Basic and acidic residues" evidence="8">
    <location>
        <begin position="175"/>
        <end position="189"/>
    </location>
</feature>
<evidence type="ECO:0000256" key="8">
    <source>
        <dbReference type="SAM" id="MobiDB-lite"/>
    </source>
</evidence>
<evidence type="ECO:0000313" key="10">
    <source>
        <dbReference type="Proteomes" id="UP000253606"/>
    </source>
</evidence>
<dbReference type="Proteomes" id="UP000253606">
    <property type="component" value="Chromosome"/>
</dbReference>
<keyword evidence="7" id="KW-0963">Cytoplasm</keyword>
<dbReference type="Gene3D" id="3.40.390.30">
    <property type="entry name" value="Metalloproteases ('zincins'), catalytic domain"/>
    <property type="match status" value="1"/>
</dbReference>
<dbReference type="EC" id="3.1.-.-" evidence="7"/>
<keyword evidence="3 7" id="KW-0479">Metal-binding</keyword>
<feature type="binding site" evidence="7">
    <location>
        <position position="147"/>
    </location>
    <ligand>
        <name>Zn(2+)</name>
        <dbReference type="ChEBI" id="CHEBI:29105"/>
        <note>catalytic</note>
    </ligand>
</feature>
<dbReference type="HAMAP" id="MF_00009">
    <property type="entry name" value="Endoribonucl_YbeY"/>
    <property type="match status" value="1"/>
</dbReference>
<accession>A0A2Z5FXP6</accession>
<comment type="function">
    <text evidence="7">Single strand-specific metallo-endoribonuclease involved in late-stage 70S ribosome quality control and in maturation of the 3' terminus of the 16S rRNA.</text>
</comment>
<evidence type="ECO:0000256" key="3">
    <source>
        <dbReference type="ARBA" id="ARBA00022723"/>
    </source>
</evidence>
<dbReference type="Pfam" id="PF02130">
    <property type="entry name" value="YbeY"/>
    <property type="match status" value="1"/>
</dbReference>
<sequence>MRWWTQTDASKDCLFTWRIFSADPFKMILIEPPRSLTAARRSPINKRELAQFAARASKAAGAAGAVSVLLTNDERIRELNRRFRKKNAATDVLSFPSFDGQRSRSAGDLAISLDTAARQAEIFQHSLDTEVRVLILHGILHLAGFDHETDDGEMAKIERRLRKEFGLPSGLIQRSTKEPAKVKPPDRRSLRTPLPVISERHP</sequence>
<evidence type="ECO:0000256" key="5">
    <source>
        <dbReference type="ARBA" id="ARBA00022801"/>
    </source>
</evidence>
<comment type="cofactor">
    <cofactor evidence="7">
        <name>Zn(2+)</name>
        <dbReference type="ChEBI" id="CHEBI:29105"/>
    </cofactor>
    <text evidence="7">Binds 1 zinc ion.</text>
</comment>
<feature type="binding site" evidence="7">
    <location>
        <position position="141"/>
    </location>
    <ligand>
        <name>Zn(2+)</name>
        <dbReference type="ChEBI" id="CHEBI:29105"/>
        <note>catalytic</note>
    </ligand>
</feature>